<name>A0A923RKK2_9FIRM</name>
<feature type="transmembrane region" description="Helical" evidence="1">
    <location>
        <begin position="12"/>
        <end position="33"/>
    </location>
</feature>
<comment type="caution">
    <text evidence="3">The sequence shown here is derived from an EMBL/GenBank/DDBJ whole genome shotgun (WGS) entry which is preliminary data.</text>
</comment>
<organism evidence="3 4">
    <name type="scientific">Anaerosacchariphilus hominis</name>
    <dbReference type="NCBI Taxonomy" id="2763017"/>
    <lineage>
        <taxon>Bacteria</taxon>
        <taxon>Bacillati</taxon>
        <taxon>Bacillota</taxon>
        <taxon>Clostridia</taxon>
        <taxon>Lachnospirales</taxon>
        <taxon>Lachnospiraceae</taxon>
        <taxon>Anaerosacchariphilus</taxon>
    </lineage>
</organism>
<dbReference type="GO" id="GO:0004190">
    <property type="term" value="F:aspartic-type endopeptidase activity"/>
    <property type="evidence" value="ECO:0007669"/>
    <property type="project" value="InterPro"/>
</dbReference>
<dbReference type="Proteomes" id="UP000649345">
    <property type="component" value="Unassembled WGS sequence"/>
</dbReference>
<gene>
    <name evidence="3" type="ORF">H8S44_00595</name>
</gene>
<keyword evidence="1" id="KW-0472">Membrane</keyword>
<dbReference type="AlphaFoldDB" id="A0A923RKK2"/>
<feature type="domain" description="Prepilin type IV endopeptidase peptidase" evidence="2">
    <location>
        <begin position="20"/>
        <end position="133"/>
    </location>
</feature>
<feature type="transmembrane region" description="Helical" evidence="1">
    <location>
        <begin position="40"/>
        <end position="60"/>
    </location>
</feature>
<evidence type="ECO:0000259" key="2">
    <source>
        <dbReference type="Pfam" id="PF01478"/>
    </source>
</evidence>
<feature type="transmembrane region" description="Helical" evidence="1">
    <location>
        <begin position="147"/>
        <end position="169"/>
    </location>
</feature>
<evidence type="ECO:0000256" key="1">
    <source>
        <dbReference type="SAM" id="Phobius"/>
    </source>
</evidence>
<dbReference type="Gene3D" id="1.20.120.1220">
    <property type="match status" value="1"/>
</dbReference>
<dbReference type="Pfam" id="PF01478">
    <property type="entry name" value="Peptidase_A24"/>
    <property type="match status" value="1"/>
</dbReference>
<dbReference type="RefSeq" id="WP_003499633.1">
    <property type="nucleotide sequence ID" value="NZ_JACOOR010000001.1"/>
</dbReference>
<evidence type="ECO:0000313" key="3">
    <source>
        <dbReference type="EMBL" id="MBC5658283.1"/>
    </source>
</evidence>
<keyword evidence="4" id="KW-1185">Reference proteome</keyword>
<proteinExistence type="predicted"/>
<feature type="transmembrane region" description="Helical" evidence="1">
    <location>
        <begin position="72"/>
        <end position="94"/>
    </location>
</feature>
<dbReference type="EMBL" id="JACOOR010000001">
    <property type="protein sequence ID" value="MBC5658283.1"/>
    <property type="molecule type" value="Genomic_DNA"/>
</dbReference>
<sequence length="170" mass="18205">MMTGIPIENNLWTAYLLTIFFVVAGFAVYDVLYRRVPDRALVFFIPLAALAPVLQGYFLLNHGLPPLFLWPVATHALVGALLGFCIPLAAALATNGTGLGGGDIKFCGILGLVYGPSGMALVFLTAAVTAMPVIFLLRRLYRTGQPLAIPFLPFLACGCCTATLAQLFLR</sequence>
<keyword evidence="1" id="KW-0812">Transmembrane</keyword>
<keyword evidence="1" id="KW-1133">Transmembrane helix</keyword>
<dbReference type="GO" id="GO:0016020">
    <property type="term" value="C:membrane"/>
    <property type="evidence" value="ECO:0007669"/>
    <property type="project" value="InterPro"/>
</dbReference>
<feature type="transmembrane region" description="Helical" evidence="1">
    <location>
        <begin position="106"/>
        <end position="135"/>
    </location>
</feature>
<evidence type="ECO:0000313" key="4">
    <source>
        <dbReference type="Proteomes" id="UP000649345"/>
    </source>
</evidence>
<reference evidence="3" key="1">
    <citation type="submission" date="2020-08" db="EMBL/GenBank/DDBJ databases">
        <title>Genome public.</title>
        <authorList>
            <person name="Liu C."/>
            <person name="Sun Q."/>
        </authorList>
    </citation>
    <scope>NUCLEOTIDE SEQUENCE</scope>
    <source>
        <strain evidence="3">NSJ-68</strain>
    </source>
</reference>
<protein>
    <submittedName>
        <fullName evidence="3">Prepilin peptidase</fullName>
    </submittedName>
</protein>
<dbReference type="InterPro" id="IPR000045">
    <property type="entry name" value="Prepilin_IV_endopep_pep"/>
</dbReference>
<accession>A0A923RKK2</accession>